<dbReference type="Proteomes" id="UP001055439">
    <property type="component" value="Chromosome 9"/>
</dbReference>
<proteinExistence type="predicted"/>
<sequence>MLRGTTWGMIPATATGVASFHDLRLLAGSGGGSKRPRAAHVTLGAIYASSPKCRLPFSSLNESSRRKKQGGGGSANHLLSPPSPSELGTHESGFMMVTDRRRVNDAHALA</sequence>
<feature type="region of interest" description="Disordered" evidence="1">
    <location>
        <begin position="57"/>
        <end position="110"/>
    </location>
</feature>
<organism evidence="2 3">
    <name type="scientific">Musa troglodytarum</name>
    <name type="common">fe'i banana</name>
    <dbReference type="NCBI Taxonomy" id="320322"/>
    <lineage>
        <taxon>Eukaryota</taxon>
        <taxon>Viridiplantae</taxon>
        <taxon>Streptophyta</taxon>
        <taxon>Embryophyta</taxon>
        <taxon>Tracheophyta</taxon>
        <taxon>Spermatophyta</taxon>
        <taxon>Magnoliopsida</taxon>
        <taxon>Liliopsida</taxon>
        <taxon>Zingiberales</taxon>
        <taxon>Musaceae</taxon>
        <taxon>Musa</taxon>
    </lineage>
</organism>
<evidence type="ECO:0000313" key="2">
    <source>
        <dbReference type="EMBL" id="URE43823.1"/>
    </source>
</evidence>
<feature type="compositionally biased region" description="Basic and acidic residues" evidence="1">
    <location>
        <begin position="98"/>
        <end position="110"/>
    </location>
</feature>
<name>A0A9E7L2S4_9LILI</name>
<evidence type="ECO:0000256" key="1">
    <source>
        <dbReference type="SAM" id="MobiDB-lite"/>
    </source>
</evidence>
<accession>A0A9E7L2S4</accession>
<gene>
    <name evidence="2" type="ORF">MUK42_32771</name>
</gene>
<evidence type="ECO:0000313" key="3">
    <source>
        <dbReference type="Proteomes" id="UP001055439"/>
    </source>
</evidence>
<reference evidence="2" key="1">
    <citation type="submission" date="2022-05" db="EMBL/GenBank/DDBJ databases">
        <title>The Musa troglodytarum L. genome provides insights into the mechanism of non-climacteric behaviour and enrichment of carotenoids.</title>
        <authorList>
            <person name="Wang J."/>
        </authorList>
    </citation>
    <scope>NUCLEOTIDE SEQUENCE</scope>
    <source>
        <tissue evidence="2">Leaf</tissue>
    </source>
</reference>
<protein>
    <submittedName>
        <fullName evidence="2">Uncharacterized protein</fullName>
    </submittedName>
</protein>
<dbReference type="EMBL" id="CP097511">
    <property type="protein sequence ID" value="URE43823.1"/>
    <property type="molecule type" value="Genomic_DNA"/>
</dbReference>
<keyword evidence="3" id="KW-1185">Reference proteome</keyword>
<dbReference type="EMBL" id="CP097511">
    <property type="protein sequence ID" value="URE43820.1"/>
    <property type="molecule type" value="Genomic_DNA"/>
</dbReference>
<dbReference type="AlphaFoldDB" id="A0A9E7L2S4"/>